<dbReference type="PANTHER" id="PTHR19845">
    <property type="entry name" value="KATANIN P80 SUBUNIT"/>
    <property type="match status" value="1"/>
</dbReference>
<dbReference type="Proteomes" id="UP001189624">
    <property type="component" value="Chromosome 3"/>
</dbReference>
<sequence>MAQYWLRDVHGTGKERSCLFILKETEMCISFQNGQNQTMDYVKMEKRGLLKKLIQLLIYFICGERNFIFASQVALHFLKNTNGKDRIQTTYPLLFLFLLLIMSAPQKMFSGSPIKVVVTSDLVSVEITLELTTKEEMFSNGFVSNADFSTVEEFVAHSGNVNCLKIGRKASRVFITGGDDHNVNLWMIGKASSLMSLCGHTSSVESLTFDSAELLVLSGASSGVIKLWDLEKAKMVRTLTGHRSNCTAVEFHPFGDFFASGSSDLNLNIWDIRKKGCIHTYKGHNQGISTIKFSPDGRWVVSGGFDNLVKIWDLTGGKVLHDFKFHEGHIRSLDFHPLEFLLATGSEDRTVKFWDLETFELIGSTRHEVSGIRSIAFHPDGRTLFAGLEDSFKVYSWEPVICHDAVDMEWTTLGDLCIHDGKLLGCSFYSNSVGVWVSDVSLIKPYGGGLETEKKESTEQKLSLHGRQMEKVEAGVGPTFGLCGVSPDNDSKDIKNIYIDSSGGNPDTLLRSRSYNSPKVDIPEESKEMINWISETGIRAKPTEQALRKSCIVSNIVRQDILNGYQSSSYSKAITPVKYANEVAVVQGRTRSLVERFERKEITPTNEDRDNATPTTIFEKREIFLKEDQTNSSPLTTTTTSEKGERIPFSVDQNMPNVPSTTSETDKSTNLLDARLKMHVSVAYVFSLSLGMFGGRVSHWKRKEIVHRYTWHHNFSFHGFWKVDFGRNSNFSNDGEIIEGLMQTHDVTLSNLRSRLTKLQVVRHFWERSDTKGAISALRKLLDQSVQADVISVLVEKMEILTLDLFSCLLPVLTGLLDSKIERHVKVSLDMLLKLVAVFGPTIRSIISAPPSVGVDLLAKQRRECSNQCFMQLQKIRMMLPILIRRGGLLAKSSQELNLVLQQL</sequence>
<dbReference type="FunFam" id="2.130.10.10:FF:000183">
    <property type="entry name" value="Katanin p80 WD40 repeat-containing subunit B1"/>
    <property type="match status" value="1"/>
</dbReference>
<feature type="repeat" description="WD" evidence="8">
    <location>
        <begin position="154"/>
        <end position="196"/>
    </location>
</feature>
<dbReference type="GO" id="GO:0007019">
    <property type="term" value="P:microtubule depolymerization"/>
    <property type="evidence" value="ECO:0007669"/>
    <property type="project" value="TreeGrafter"/>
</dbReference>
<dbReference type="InterPro" id="IPR026962">
    <property type="entry name" value="KTNB1"/>
</dbReference>
<dbReference type="InterPro" id="IPR001680">
    <property type="entry name" value="WD40_rpt"/>
</dbReference>
<dbReference type="GO" id="GO:0051013">
    <property type="term" value="P:microtubule severing"/>
    <property type="evidence" value="ECO:0007669"/>
    <property type="project" value="UniProtKB-UniRule"/>
</dbReference>
<gene>
    <name evidence="10" type="ORF">AYBTSS11_LOCUS7448</name>
</gene>
<accession>A0AA86SCH5</accession>
<dbReference type="FunFam" id="2.130.10.10:FF:000897">
    <property type="entry name" value="Katanin p80 WD40 repeat-containing subunit B1 homolog"/>
    <property type="match status" value="1"/>
</dbReference>
<dbReference type="PROSITE" id="PS00678">
    <property type="entry name" value="WD_REPEATS_1"/>
    <property type="match status" value="2"/>
</dbReference>
<dbReference type="HAMAP" id="MF_03022">
    <property type="entry name" value="Katanin_p80_B1"/>
    <property type="match status" value="1"/>
</dbReference>
<dbReference type="SMART" id="SM00320">
    <property type="entry name" value="WD40"/>
    <property type="match status" value="6"/>
</dbReference>
<dbReference type="Gramene" id="rna-AYBTSS11_LOCUS7448">
    <property type="protein sequence ID" value="CAJ1936376.1"/>
    <property type="gene ID" value="gene-AYBTSS11_LOCUS7448"/>
</dbReference>
<dbReference type="GO" id="GO:0051510">
    <property type="term" value="P:regulation of unidimensional cell growth"/>
    <property type="evidence" value="ECO:0007669"/>
    <property type="project" value="UniProtKB-ARBA"/>
</dbReference>
<dbReference type="GO" id="GO:0008017">
    <property type="term" value="F:microtubule binding"/>
    <property type="evidence" value="ECO:0007669"/>
    <property type="project" value="UniProtKB-UniRule"/>
</dbReference>
<dbReference type="InterPro" id="IPR036322">
    <property type="entry name" value="WD40_repeat_dom_sf"/>
</dbReference>
<dbReference type="EMBL" id="OY731400">
    <property type="protein sequence ID" value="CAJ1936376.1"/>
    <property type="molecule type" value="Genomic_DNA"/>
</dbReference>
<feature type="repeat" description="WD" evidence="8">
    <location>
        <begin position="281"/>
        <end position="322"/>
    </location>
</feature>
<evidence type="ECO:0000259" key="9">
    <source>
        <dbReference type="Pfam" id="PF13925"/>
    </source>
</evidence>
<keyword evidence="5" id="KW-0677">Repeat</keyword>
<dbReference type="Gene3D" id="2.130.10.10">
    <property type="entry name" value="YVTN repeat-like/Quinoprotein amine dehydrogenase"/>
    <property type="match status" value="2"/>
</dbReference>
<dbReference type="PRINTS" id="PR00320">
    <property type="entry name" value="GPROTEINBRPT"/>
</dbReference>
<dbReference type="Pfam" id="PF00400">
    <property type="entry name" value="WD40"/>
    <property type="match status" value="6"/>
</dbReference>
<feature type="repeat" description="WD" evidence="8">
    <location>
        <begin position="239"/>
        <end position="280"/>
    </location>
</feature>
<dbReference type="InterPro" id="IPR015943">
    <property type="entry name" value="WD40/YVTN_repeat-like_dom_sf"/>
</dbReference>
<name>A0AA86SCH5_9FABA</name>
<evidence type="ECO:0000256" key="7">
    <source>
        <dbReference type="HAMAP-Rule" id="MF_03022"/>
    </source>
</evidence>
<keyword evidence="2 7" id="KW-0963">Cytoplasm</keyword>
<dbReference type="GO" id="GO:0005737">
    <property type="term" value="C:cytoplasm"/>
    <property type="evidence" value="ECO:0007669"/>
    <property type="project" value="UniProtKB-UniRule"/>
</dbReference>
<dbReference type="InterPro" id="IPR019775">
    <property type="entry name" value="WD40_repeat_CS"/>
</dbReference>
<dbReference type="Pfam" id="PF13925">
    <property type="entry name" value="Katanin_con80"/>
    <property type="match status" value="1"/>
</dbReference>
<proteinExistence type="inferred from homology"/>
<evidence type="ECO:0000256" key="6">
    <source>
        <dbReference type="ARBA" id="ARBA00023212"/>
    </source>
</evidence>
<organism evidence="10 11">
    <name type="scientific">Sphenostylis stenocarpa</name>
    <dbReference type="NCBI Taxonomy" id="92480"/>
    <lineage>
        <taxon>Eukaryota</taxon>
        <taxon>Viridiplantae</taxon>
        <taxon>Streptophyta</taxon>
        <taxon>Embryophyta</taxon>
        <taxon>Tracheophyta</taxon>
        <taxon>Spermatophyta</taxon>
        <taxon>Magnoliopsida</taxon>
        <taxon>eudicotyledons</taxon>
        <taxon>Gunneridae</taxon>
        <taxon>Pentapetalae</taxon>
        <taxon>rosids</taxon>
        <taxon>fabids</taxon>
        <taxon>Fabales</taxon>
        <taxon>Fabaceae</taxon>
        <taxon>Papilionoideae</taxon>
        <taxon>50 kb inversion clade</taxon>
        <taxon>NPAAA clade</taxon>
        <taxon>indigoferoid/millettioid clade</taxon>
        <taxon>Phaseoleae</taxon>
        <taxon>Sphenostylis</taxon>
    </lineage>
</organism>
<evidence type="ECO:0000256" key="8">
    <source>
        <dbReference type="PROSITE-ProRule" id="PRU00221"/>
    </source>
</evidence>
<dbReference type="GO" id="GO:0005874">
    <property type="term" value="C:microtubule"/>
    <property type="evidence" value="ECO:0007669"/>
    <property type="project" value="UniProtKB-KW"/>
</dbReference>
<evidence type="ECO:0000313" key="10">
    <source>
        <dbReference type="EMBL" id="CAJ1936376.1"/>
    </source>
</evidence>
<evidence type="ECO:0000313" key="11">
    <source>
        <dbReference type="Proteomes" id="UP001189624"/>
    </source>
</evidence>
<dbReference type="PANTHER" id="PTHR19845:SF15">
    <property type="entry name" value="KATANIN P80 WD40 REPEAT-CONTAINING SUBUNIT B1 HOMOLOG KTN80.2"/>
    <property type="match status" value="1"/>
</dbReference>
<dbReference type="GO" id="GO:0008352">
    <property type="term" value="C:katanin complex"/>
    <property type="evidence" value="ECO:0007669"/>
    <property type="project" value="InterPro"/>
</dbReference>
<feature type="repeat" description="WD" evidence="8">
    <location>
        <begin position="197"/>
        <end position="238"/>
    </location>
</feature>
<protein>
    <recommendedName>
        <fullName evidence="7">Katanin p80 WD40 repeat-containing subunit B1 homolog</fullName>
    </recommendedName>
</protein>
<keyword evidence="3 8" id="KW-0853">WD repeat</keyword>
<feature type="repeat" description="WD" evidence="8">
    <location>
        <begin position="323"/>
        <end position="364"/>
    </location>
</feature>
<dbReference type="AlphaFoldDB" id="A0AA86SCH5"/>
<comment type="similarity">
    <text evidence="7">Belongs to the WD repeat KATNB1 family.</text>
</comment>
<evidence type="ECO:0000256" key="3">
    <source>
        <dbReference type="ARBA" id="ARBA00022574"/>
    </source>
</evidence>
<dbReference type="InterPro" id="IPR020472">
    <property type="entry name" value="WD40_PAC1"/>
</dbReference>
<feature type="domain" description="Katanin p80 subunit C-terminal" evidence="9">
    <location>
        <begin position="743"/>
        <end position="901"/>
    </location>
</feature>
<dbReference type="PROSITE" id="PS50294">
    <property type="entry name" value="WD_REPEATS_REGION"/>
    <property type="match status" value="4"/>
</dbReference>
<evidence type="ECO:0000256" key="2">
    <source>
        <dbReference type="ARBA" id="ARBA00022490"/>
    </source>
</evidence>
<dbReference type="CDD" id="cd00200">
    <property type="entry name" value="WD40"/>
    <property type="match status" value="1"/>
</dbReference>
<dbReference type="InterPro" id="IPR028021">
    <property type="entry name" value="Katanin_C-terminal"/>
</dbReference>
<keyword evidence="6 7" id="KW-0206">Cytoskeleton</keyword>
<comment type="function">
    <text evidence="7">May participate in a complex which severs microtubules in an ATP-dependent manner. Microtubule severing may promote rapid reorganization of cellular microtubule arrays.</text>
</comment>
<evidence type="ECO:0000256" key="4">
    <source>
        <dbReference type="ARBA" id="ARBA00022701"/>
    </source>
</evidence>
<keyword evidence="11" id="KW-1185">Reference proteome</keyword>
<evidence type="ECO:0000256" key="5">
    <source>
        <dbReference type="ARBA" id="ARBA00022737"/>
    </source>
</evidence>
<comment type="subcellular location">
    <subcellularLocation>
        <location evidence="1 7">Cytoplasm</location>
        <location evidence="1 7">Cytoskeleton</location>
    </subcellularLocation>
</comment>
<reference evidence="10" key="1">
    <citation type="submission" date="2023-10" db="EMBL/GenBank/DDBJ databases">
        <authorList>
            <person name="Domelevo Entfellner J.-B."/>
        </authorList>
    </citation>
    <scope>NUCLEOTIDE SEQUENCE</scope>
</reference>
<dbReference type="SUPFAM" id="SSF50978">
    <property type="entry name" value="WD40 repeat-like"/>
    <property type="match status" value="1"/>
</dbReference>
<evidence type="ECO:0000256" key="1">
    <source>
        <dbReference type="ARBA" id="ARBA00004245"/>
    </source>
</evidence>
<keyword evidence="4 7" id="KW-0493">Microtubule</keyword>
<dbReference type="PROSITE" id="PS50082">
    <property type="entry name" value="WD_REPEATS_2"/>
    <property type="match status" value="5"/>
</dbReference>